<dbReference type="SMART" id="SM00327">
    <property type="entry name" value="VWA"/>
    <property type="match status" value="1"/>
</dbReference>
<evidence type="ECO:0000256" key="1">
    <source>
        <dbReference type="SAM" id="MobiDB-lite"/>
    </source>
</evidence>
<dbReference type="InterPro" id="IPR036465">
    <property type="entry name" value="vWFA_dom_sf"/>
</dbReference>
<dbReference type="AlphaFoldDB" id="A0AAQ3QWZ7"/>
<dbReference type="KEGG" id="puo:RZN69_04685"/>
<feature type="domain" description="VWFA" evidence="2">
    <location>
        <begin position="99"/>
        <end position="273"/>
    </location>
</feature>
<keyword evidence="4" id="KW-1185">Reference proteome</keyword>
<dbReference type="Pfam" id="PF00092">
    <property type="entry name" value="VWA"/>
    <property type="match status" value="1"/>
</dbReference>
<feature type="region of interest" description="Disordered" evidence="1">
    <location>
        <begin position="446"/>
        <end position="477"/>
    </location>
</feature>
<dbReference type="SUPFAM" id="SSF53300">
    <property type="entry name" value="vWA-like"/>
    <property type="match status" value="1"/>
</dbReference>
<dbReference type="PROSITE" id="PS50234">
    <property type="entry name" value="VWFA"/>
    <property type="match status" value="1"/>
</dbReference>
<organism evidence="3 4">
    <name type="scientific">Rubellicoccus peritrichatus</name>
    <dbReference type="NCBI Taxonomy" id="3080537"/>
    <lineage>
        <taxon>Bacteria</taxon>
        <taxon>Pseudomonadati</taxon>
        <taxon>Verrucomicrobiota</taxon>
        <taxon>Opitutia</taxon>
        <taxon>Puniceicoccales</taxon>
        <taxon>Cerasicoccaceae</taxon>
        <taxon>Rubellicoccus</taxon>
    </lineage>
</organism>
<reference evidence="3 4" key="1">
    <citation type="submission" date="2023-10" db="EMBL/GenBank/DDBJ databases">
        <title>Rubellicoccus peritrichatus gen. nov., sp. nov., isolated from an algae of coral reef tank.</title>
        <authorList>
            <person name="Luo J."/>
        </authorList>
    </citation>
    <scope>NUCLEOTIDE SEQUENCE [LARGE SCALE GENOMIC DNA]</scope>
    <source>
        <strain evidence="3 4">CR14</strain>
    </source>
</reference>
<dbReference type="Gene3D" id="3.40.50.410">
    <property type="entry name" value="von Willebrand factor, type A domain"/>
    <property type="match status" value="1"/>
</dbReference>
<sequence length="477" mass="52491">MTTFRRRFDRMWENHYPESQRTSRKETVMRYTNLKLLSLTALAVGLLGVSLAKPPAETLHVDAALDRPIVPADREETVVVQIKISPEQLQHSEERAPVNLSLVLDRSGSMSGDKIRQAIAAAETALGRLGPKDYISLVIYDDRVETLAPAQRATSDNIASIRRAVRGVRSRGNTAIYAGLNQAAAELRRNSERGYINRMILLSDGLANEGPSQVADFRALGHAFATEDIVVSTVGLGLDFNEDIMTTLAEAGQGNTYFVENAKDLPRIFAGELGDVLNVVARDIEIIVRARDGARIIKSIGREAEIHDGVARFHLPQAYGGLDKLALVEVEAPAGGAGKARDLIEVEVNYQTMGNEARRQQQVTVPIAYSERKEEIREAARVDVAQNVIDNRIAEAKQEAIVYADNGDYVNAASSMRKSAEKIQNDYAILGDAFVATPSAELNREADDVETVGLPNQKRKSYRSDSYQIFNQQSESK</sequence>
<dbReference type="PANTHER" id="PTHR10579:SF43">
    <property type="entry name" value="ZINC FINGER (C3HC4-TYPE RING FINGER) FAMILY PROTEIN"/>
    <property type="match status" value="1"/>
</dbReference>
<dbReference type="EMBL" id="CP136920">
    <property type="protein sequence ID" value="WOO42375.1"/>
    <property type="molecule type" value="Genomic_DNA"/>
</dbReference>
<protein>
    <submittedName>
        <fullName evidence="3">VWA domain-containing protein</fullName>
    </submittedName>
</protein>
<dbReference type="InterPro" id="IPR051266">
    <property type="entry name" value="CLCR"/>
</dbReference>
<dbReference type="Proteomes" id="UP001304300">
    <property type="component" value="Chromosome"/>
</dbReference>
<dbReference type="InterPro" id="IPR002035">
    <property type="entry name" value="VWF_A"/>
</dbReference>
<proteinExistence type="predicted"/>
<feature type="compositionally biased region" description="Polar residues" evidence="1">
    <location>
        <begin position="464"/>
        <end position="477"/>
    </location>
</feature>
<evidence type="ECO:0000259" key="2">
    <source>
        <dbReference type="PROSITE" id="PS50234"/>
    </source>
</evidence>
<gene>
    <name evidence="3" type="ORF">RZN69_04685</name>
</gene>
<evidence type="ECO:0000313" key="4">
    <source>
        <dbReference type="Proteomes" id="UP001304300"/>
    </source>
</evidence>
<accession>A0AAQ3QWZ7</accession>
<dbReference type="RefSeq" id="WP_317834894.1">
    <property type="nucleotide sequence ID" value="NZ_CP136920.1"/>
</dbReference>
<dbReference type="PANTHER" id="PTHR10579">
    <property type="entry name" value="CALCIUM-ACTIVATED CHLORIDE CHANNEL REGULATOR"/>
    <property type="match status" value="1"/>
</dbReference>
<evidence type="ECO:0000313" key="3">
    <source>
        <dbReference type="EMBL" id="WOO42375.1"/>
    </source>
</evidence>
<name>A0AAQ3QWZ7_9BACT</name>